<protein>
    <recommendedName>
        <fullName evidence="3">Peptidase A2 domain-containing protein</fullName>
    </recommendedName>
</protein>
<dbReference type="GO" id="GO:0016020">
    <property type="term" value="C:membrane"/>
    <property type="evidence" value="ECO:0007669"/>
    <property type="project" value="InterPro"/>
</dbReference>
<dbReference type="PANTHER" id="PTHR37006">
    <property type="entry name" value="RETROVIRAL-LIKE ASPARTIC PROTEASE 1"/>
    <property type="match status" value="1"/>
</dbReference>
<evidence type="ECO:0000313" key="1">
    <source>
        <dbReference type="EMBL" id="KAK5581921.1"/>
    </source>
</evidence>
<dbReference type="InterPro" id="IPR001969">
    <property type="entry name" value="Aspartic_peptidase_AS"/>
</dbReference>
<dbReference type="GO" id="GO:0006508">
    <property type="term" value="P:proteolysis"/>
    <property type="evidence" value="ECO:0007669"/>
    <property type="project" value="InterPro"/>
</dbReference>
<dbReference type="Gene3D" id="2.40.70.10">
    <property type="entry name" value="Acid Proteases"/>
    <property type="match status" value="1"/>
</dbReference>
<dbReference type="InterPro" id="IPR033539">
    <property type="entry name" value="Asprv1"/>
</dbReference>
<dbReference type="AlphaFoldDB" id="A0AAN7U5W6"/>
<organism evidence="1 2">
    <name type="scientific">Dictyostelium firmibasis</name>
    <dbReference type="NCBI Taxonomy" id="79012"/>
    <lineage>
        <taxon>Eukaryota</taxon>
        <taxon>Amoebozoa</taxon>
        <taxon>Evosea</taxon>
        <taxon>Eumycetozoa</taxon>
        <taxon>Dictyostelia</taxon>
        <taxon>Dictyosteliales</taxon>
        <taxon>Dictyosteliaceae</taxon>
        <taxon>Dictyostelium</taxon>
    </lineage>
</organism>
<name>A0AAN7U5W6_9MYCE</name>
<evidence type="ECO:0000313" key="2">
    <source>
        <dbReference type="Proteomes" id="UP001344447"/>
    </source>
</evidence>
<gene>
    <name evidence="1" type="ORF">RB653_003501</name>
</gene>
<dbReference type="CDD" id="cd00303">
    <property type="entry name" value="retropepsin_like"/>
    <property type="match status" value="1"/>
</dbReference>
<accession>A0AAN7U5W6</accession>
<comment type="caution">
    <text evidence="1">The sequence shown here is derived from an EMBL/GenBank/DDBJ whole genome shotgun (WGS) entry which is preliminary data.</text>
</comment>
<dbReference type="GO" id="GO:0004190">
    <property type="term" value="F:aspartic-type endopeptidase activity"/>
    <property type="evidence" value="ECO:0007669"/>
    <property type="project" value="InterPro"/>
</dbReference>
<dbReference type="InterPro" id="IPR021109">
    <property type="entry name" value="Peptidase_aspartic_dom_sf"/>
</dbReference>
<dbReference type="PROSITE" id="PS00141">
    <property type="entry name" value="ASP_PROTEASE"/>
    <property type="match status" value="1"/>
</dbReference>
<keyword evidence="2" id="KW-1185">Reference proteome</keyword>
<dbReference type="SUPFAM" id="SSF50630">
    <property type="entry name" value="Acid proteases"/>
    <property type="match status" value="1"/>
</dbReference>
<reference evidence="1 2" key="1">
    <citation type="submission" date="2023-11" db="EMBL/GenBank/DDBJ databases">
        <title>Dfirmibasis_genome.</title>
        <authorList>
            <person name="Edelbroek B."/>
            <person name="Kjellin J."/>
            <person name="Jerlstrom-Hultqvist J."/>
            <person name="Soderbom F."/>
        </authorList>
    </citation>
    <scope>NUCLEOTIDE SEQUENCE [LARGE SCALE GENOMIC DNA]</scope>
    <source>
        <strain evidence="1 2">TNS-C-14</strain>
    </source>
</reference>
<proteinExistence type="predicted"/>
<dbReference type="Proteomes" id="UP001344447">
    <property type="component" value="Unassembled WGS sequence"/>
</dbReference>
<sequence>MFKKHFKDNNNNSNSSVNTVSSVNGRLFTNLSINGVSTKGLVDSGASISILWDSLAKELKLNWVPCSAKVKTACGSLVTVLGKVDTIVSLGRSSNLCTFLIVKEKILNDNCIFGLSVLSKVGINIGICENKVYCPETGDSHPMEVKECSATNTLVCSLNQSTLDKIEDE</sequence>
<dbReference type="Pfam" id="PF13975">
    <property type="entry name" value="gag-asp_proteas"/>
    <property type="match status" value="1"/>
</dbReference>
<dbReference type="EMBL" id="JAVFKY010000001">
    <property type="protein sequence ID" value="KAK5581921.1"/>
    <property type="molecule type" value="Genomic_DNA"/>
</dbReference>
<evidence type="ECO:0008006" key="3">
    <source>
        <dbReference type="Google" id="ProtNLM"/>
    </source>
</evidence>
<dbReference type="PANTHER" id="PTHR37006:SF1">
    <property type="entry name" value="RETROVIRAL-LIKE ASPARTIC PROTEASE 1"/>
    <property type="match status" value="1"/>
</dbReference>